<evidence type="ECO:0000256" key="1">
    <source>
        <dbReference type="SAM" id="Phobius"/>
    </source>
</evidence>
<proteinExistence type="predicted"/>
<dbReference type="Gene3D" id="3.30.70.1320">
    <property type="entry name" value="Multidrug efflux transporter AcrB pore domain like"/>
    <property type="match status" value="1"/>
</dbReference>
<accession>A0A2G4YYH0</accession>
<dbReference type="InParanoid" id="A0A2G4YYH0"/>
<name>A0A2G4YYH0_9PROT</name>
<dbReference type="Gene3D" id="3.30.2090.10">
    <property type="entry name" value="Multidrug efflux transporter AcrB TolC docking domain, DN and DC subdomains"/>
    <property type="match status" value="2"/>
</dbReference>
<dbReference type="GO" id="GO:0042910">
    <property type="term" value="F:xenobiotic transmembrane transporter activity"/>
    <property type="evidence" value="ECO:0007669"/>
    <property type="project" value="TreeGrafter"/>
</dbReference>
<dbReference type="PRINTS" id="PR00702">
    <property type="entry name" value="ACRIFLAVINRP"/>
</dbReference>
<reference evidence="2 3" key="1">
    <citation type="submission" date="2017-10" db="EMBL/GenBank/DDBJ databases">
        <title>Frigbacter circumglobatus gen. nov. sp. nov., isolated from sediment cultured in situ.</title>
        <authorList>
            <person name="Zhao Z."/>
        </authorList>
    </citation>
    <scope>NUCLEOTIDE SEQUENCE [LARGE SCALE GENOMIC DNA]</scope>
    <source>
        <strain evidence="2 3">ZYL</strain>
    </source>
</reference>
<dbReference type="EMBL" id="PDEM01000007">
    <property type="protein sequence ID" value="PHZ86486.1"/>
    <property type="molecule type" value="Genomic_DNA"/>
</dbReference>
<dbReference type="InterPro" id="IPR027463">
    <property type="entry name" value="AcrB_DN_DC_subdom"/>
</dbReference>
<feature type="transmembrane region" description="Helical" evidence="1">
    <location>
        <begin position="970"/>
        <end position="989"/>
    </location>
</feature>
<dbReference type="OrthoDB" id="9806532at2"/>
<feature type="transmembrane region" description="Helical" evidence="1">
    <location>
        <begin position="538"/>
        <end position="565"/>
    </location>
</feature>
<dbReference type="SUPFAM" id="SSF82714">
    <property type="entry name" value="Multidrug efflux transporter AcrB TolC docking domain, DN and DC subdomains"/>
    <property type="match status" value="2"/>
</dbReference>
<evidence type="ECO:0000313" key="2">
    <source>
        <dbReference type="EMBL" id="PHZ86486.1"/>
    </source>
</evidence>
<comment type="caution">
    <text evidence="2">The sequence shown here is derived from an EMBL/GenBank/DDBJ whole genome shotgun (WGS) entry which is preliminary data.</text>
</comment>
<feature type="transmembrane region" description="Helical" evidence="1">
    <location>
        <begin position="1001"/>
        <end position="1025"/>
    </location>
</feature>
<dbReference type="SUPFAM" id="SSF82693">
    <property type="entry name" value="Multidrug efflux transporter AcrB pore domain, PN1, PN2, PC1 and PC2 subdomains"/>
    <property type="match status" value="2"/>
</dbReference>
<dbReference type="SUPFAM" id="SSF82866">
    <property type="entry name" value="Multidrug efflux transporter AcrB transmembrane domain"/>
    <property type="match status" value="2"/>
</dbReference>
<feature type="transmembrane region" description="Helical" evidence="1">
    <location>
        <begin position="357"/>
        <end position="377"/>
    </location>
</feature>
<evidence type="ECO:0008006" key="4">
    <source>
        <dbReference type="Google" id="ProtNLM"/>
    </source>
</evidence>
<feature type="transmembrane region" description="Helical" evidence="1">
    <location>
        <begin position="491"/>
        <end position="508"/>
    </location>
</feature>
<dbReference type="Proteomes" id="UP000229730">
    <property type="component" value="Unassembled WGS sequence"/>
</dbReference>
<dbReference type="PANTHER" id="PTHR32063">
    <property type="match status" value="1"/>
</dbReference>
<dbReference type="Gene3D" id="3.30.70.1440">
    <property type="entry name" value="Multidrug efflux transporter AcrB pore domain"/>
    <property type="match status" value="1"/>
</dbReference>
<dbReference type="Gene3D" id="1.20.1640.10">
    <property type="entry name" value="Multidrug efflux transporter AcrB transmembrane domain"/>
    <property type="match status" value="2"/>
</dbReference>
<feature type="transmembrane region" description="Helical" evidence="1">
    <location>
        <begin position="332"/>
        <end position="351"/>
    </location>
</feature>
<dbReference type="AlphaFoldDB" id="A0A2G4YYH0"/>
<dbReference type="RefSeq" id="WP_099470863.1">
    <property type="nucleotide sequence ID" value="NZ_CP041025.1"/>
</dbReference>
<keyword evidence="3" id="KW-1185">Reference proteome</keyword>
<dbReference type="Gene3D" id="3.30.70.1430">
    <property type="entry name" value="Multidrug efflux transporter AcrB pore domain"/>
    <property type="match status" value="2"/>
</dbReference>
<dbReference type="Pfam" id="PF00873">
    <property type="entry name" value="ACR_tran"/>
    <property type="match status" value="1"/>
</dbReference>
<keyword evidence="1" id="KW-0472">Membrane</keyword>
<dbReference type="InterPro" id="IPR001036">
    <property type="entry name" value="Acrflvin-R"/>
</dbReference>
<dbReference type="PANTHER" id="PTHR32063:SF33">
    <property type="entry name" value="RND SUPERFAMILY EFFLUX PUMP PERMEASE COMPONENT"/>
    <property type="match status" value="1"/>
</dbReference>
<feature type="transmembrane region" description="Helical" evidence="1">
    <location>
        <begin position="432"/>
        <end position="449"/>
    </location>
</feature>
<feature type="transmembrane region" description="Helical" evidence="1">
    <location>
        <begin position="456"/>
        <end position="479"/>
    </location>
</feature>
<feature type="transmembrane region" description="Helical" evidence="1">
    <location>
        <begin position="872"/>
        <end position="891"/>
    </location>
</feature>
<evidence type="ECO:0000313" key="3">
    <source>
        <dbReference type="Proteomes" id="UP000229730"/>
    </source>
</evidence>
<sequence length="1051" mass="116727">MSNLVKWFVDNPVAANLLMMMLVVGGLFGVVKIGKESFPSLAPHQIEVGVSYLGAGPEEVEERILIRIEEAVYDLEGIKHIYSTAREGYGEVTIEAVDDYDMSKMLNEVKSRVDAINTFPALSERPQVSQPLFKNSVVQLALSGDIPERDLKELGRRVRDELALLKGVSNVDLQAVRPYEISIEVTEEKLREYGLSFDDVANAISRTSVNMPAGKVDNDAGKIQIMTRGQGYVGEDFEDIVVLRNADGTQVLVRDIATVVDGFTEDRFNARINGHKAVLFEVNSGENPNVVAIAQEVRTYVDEKLKPSLPEGVQAVLWLDNSEGFKSRANMLVSNGLSGLVLVFFGLMLFLTPRLAGWVVVGIGVSFLGAFMFLPMIGATLNMIGMFAFILILGIVVDDAIIVGENVHRENQRGILGNKASVLGATKVAKPVIFSALTTMIFFAPLALVPGDTRQFTLIISLTVLLTLTFSLVESLLILPAHLRHGGEEKVGLLARFFTAIGLTRIVNIARAKADRFLDVVITKFYRPFLDRCLRRKAVTLASFLAMLIFVIGGIQLGGLVGFAFQPSIPQDFVRAEYTFPSGVPYNTVKQAAIALETSAYKVVHQLEEKYPDTKIFKATMSFASGRGARAFFVLEPGENRPISSDEITKMWREATPIFPDAKEIKFDNTFNNNSRGMRIRLSSADIGAIEEAAAELKAQLNTYDAIYYVTDTAESAQAEAVLGLKSSAENLGFSLQDVGRQVRQAFYGDEVQRIPRGVDDVKVMVRYPEEDRRSFDTLGNMRMRTKEGEAVPFESVADVTYHPAYTSIRRTDRARTMSLIASLSEGKEAEIEKIKQDLEENFFPDFEKKYPMVTRHRSGGDEGQAEFMQSILTNFLFGLLIIYVLFAIAFRSYFKPFVIFTALPFGYMGAILGHMFLGMDLSIFSILGIAAAMGVVINDNLVLVDFICRLREKGYDVIQAIEIAAEERFRPIFLTSFTTFIGLIPLMMERSVQAQFLQPTVVSLAFGVLFATLVTLILVPVLYITMTRARDRIYGWFGWQVVERLPEPAE</sequence>
<gene>
    <name evidence="2" type="ORF">CRD36_00945</name>
</gene>
<feature type="transmembrane region" description="Helical" evidence="1">
    <location>
        <begin position="12"/>
        <end position="31"/>
    </location>
</feature>
<keyword evidence="1" id="KW-0812">Transmembrane</keyword>
<dbReference type="GO" id="GO:0005886">
    <property type="term" value="C:plasma membrane"/>
    <property type="evidence" value="ECO:0007669"/>
    <property type="project" value="TreeGrafter"/>
</dbReference>
<protein>
    <recommendedName>
        <fullName evidence="4">Acriflavin resistance protein</fullName>
    </recommendedName>
</protein>
<keyword evidence="1" id="KW-1133">Transmembrane helix</keyword>
<organism evidence="2 3">
    <name type="scientific">Paremcibacter congregatus</name>
    <dbReference type="NCBI Taxonomy" id="2043170"/>
    <lineage>
        <taxon>Bacteria</taxon>
        <taxon>Pseudomonadati</taxon>
        <taxon>Pseudomonadota</taxon>
        <taxon>Alphaproteobacteria</taxon>
        <taxon>Emcibacterales</taxon>
        <taxon>Emcibacteraceae</taxon>
        <taxon>Paremcibacter</taxon>
    </lineage>
</organism>
<feature type="transmembrane region" description="Helical" evidence="1">
    <location>
        <begin position="898"/>
        <end position="918"/>
    </location>
</feature>
<feature type="transmembrane region" description="Helical" evidence="1">
    <location>
        <begin position="384"/>
        <end position="403"/>
    </location>
</feature>
<feature type="transmembrane region" description="Helical" evidence="1">
    <location>
        <begin position="924"/>
        <end position="949"/>
    </location>
</feature>